<evidence type="ECO:0000256" key="6">
    <source>
        <dbReference type="ARBA" id="ARBA00023136"/>
    </source>
</evidence>
<dbReference type="EMBL" id="JBHRSD010000015">
    <property type="protein sequence ID" value="MFC3032883.1"/>
    <property type="molecule type" value="Genomic_DNA"/>
</dbReference>
<keyword evidence="6 7" id="KW-0472">Membrane</keyword>
<comment type="similarity">
    <text evidence="2">Belongs to the DoxX family.</text>
</comment>
<dbReference type="Proteomes" id="UP001595453">
    <property type="component" value="Unassembled WGS sequence"/>
</dbReference>
<keyword evidence="9" id="KW-1185">Reference proteome</keyword>
<sequence length="139" mass="14388">MSTSPAIAALLLRLSLGVMFIAHGLLKLMVFTPAGTAGFFGSIGLPEWLGPVTMAAELVGGLLLIAGVQVRLVVVALLPALIGSIVFVHGANGWGFGNPGGGYEYPLFLIAASTAQWFLGNGAYALQDLLPLKRTPQQA</sequence>
<evidence type="ECO:0000256" key="7">
    <source>
        <dbReference type="SAM" id="Phobius"/>
    </source>
</evidence>
<name>A0ABV7CJZ9_9GAMM</name>
<keyword evidence="5 7" id="KW-1133">Transmembrane helix</keyword>
<keyword evidence="3" id="KW-1003">Cell membrane</keyword>
<feature type="transmembrane region" description="Helical" evidence="7">
    <location>
        <begin position="72"/>
        <end position="91"/>
    </location>
</feature>
<evidence type="ECO:0000313" key="8">
    <source>
        <dbReference type="EMBL" id="MFC3032883.1"/>
    </source>
</evidence>
<feature type="transmembrane region" description="Helical" evidence="7">
    <location>
        <begin position="48"/>
        <end position="65"/>
    </location>
</feature>
<feature type="transmembrane region" description="Helical" evidence="7">
    <location>
        <begin position="103"/>
        <end position="126"/>
    </location>
</feature>
<comment type="subcellular location">
    <subcellularLocation>
        <location evidence="1">Cell membrane</location>
        <topology evidence="1">Multi-pass membrane protein</topology>
    </subcellularLocation>
</comment>
<dbReference type="PANTHER" id="PTHR33452">
    <property type="entry name" value="OXIDOREDUCTASE CATD-RELATED"/>
    <property type="match status" value="1"/>
</dbReference>
<protein>
    <submittedName>
        <fullName evidence="8">DoxX family protein</fullName>
    </submittedName>
</protein>
<reference evidence="9" key="1">
    <citation type="journal article" date="2019" name="Int. J. Syst. Evol. Microbiol.">
        <title>The Global Catalogue of Microorganisms (GCM) 10K type strain sequencing project: providing services to taxonomists for standard genome sequencing and annotation.</title>
        <authorList>
            <consortium name="The Broad Institute Genomics Platform"/>
            <consortium name="The Broad Institute Genome Sequencing Center for Infectious Disease"/>
            <person name="Wu L."/>
            <person name="Ma J."/>
        </authorList>
    </citation>
    <scope>NUCLEOTIDE SEQUENCE [LARGE SCALE GENOMIC DNA]</scope>
    <source>
        <strain evidence="9">KCTC 42730</strain>
    </source>
</reference>
<dbReference type="RefSeq" id="WP_377123813.1">
    <property type="nucleotide sequence ID" value="NZ_JBHRSD010000015.1"/>
</dbReference>
<evidence type="ECO:0000256" key="5">
    <source>
        <dbReference type="ARBA" id="ARBA00022989"/>
    </source>
</evidence>
<evidence type="ECO:0000256" key="3">
    <source>
        <dbReference type="ARBA" id="ARBA00022475"/>
    </source>
</evidence>
<keyword evidence="4 7" id="KW-0812">Transmembrane</keyword>
<evidence type="ECO:0000256" key="2">
    <source>
        <dbReference type="ARBA" id="ARBA00006679"/>
    </source>
</evidence>
<comment type="caution">
    <text evidence="8">The sequence shown here is derived from an EMBL/GenBank/DDBJ whole genome shotgun (WGS) entry which is preliminary data.</text>
</comment>
<dbReference type="PANTHER" id="PTHR33452:SF1">
    <property type="entry name" value="INNER MEMBRANE PROTEIN YPHA-RELATED"/>
    <property type="match status" value="1"/>
</dbReference>
<proteinExistence type="inferred from homology"/>
<organism evidence="8 9">
    <name type="scientific">Pseudoalteromonas fenneropenaei</name>
    <dbReference type="NCBI Taxonomy" id="1737459"/>
    <lineage>
        <taxon>Bacteria</taxon>
        <taxon>Pseudomonadati</taxon>
        <taxon>Pseudomonadota</taxon>
        <taxon>Gammaproteobacteria</taxon>
        <taxon>Alteromonadales</taxon>
        <taxon>Pseudoalteromonadaceae</taxon>
        <taxon>Pseudoalteromonas</taxon>
    </lineage>
</organism>
<evidence type="ECO:0000313" key="9">
    <source>
        <dbReference type="Proteomes" id="UP001595453"/>
    </source>
</evidence>
<gene>
    <name evidence="8" type="ORF">ACFOEE_10160</name>
</gene>
<dbReference type="InterPro" id="IPR032808">
    <property type="entry name" value="DoxX"/>
</dbReference>
<evidence type="ECO:0000256" key="1">
    <source>
        <dbReference type="ARBA" id="ARBA00004651"/>
    </source>
</evidence>
<dbReference type="Pfam" id="PF07681">
    <property type="entry name" value="DoxX"/>
    <property type="match status" value="1"/>
</dbReference>
<dbReference type="InterPro" id="IPR051907">
    <property type="entry name" value="DoxX-like_oxidoreductase"/>
</dbReference>
<accession>A0ABV7CJZ9</accession>
<evidence type="ECO:0000256" key="4">
    <source>
        <dbReference type="ARBA" id="ARBA00022692"/>
    </source>
</evidence>